<keyword evidence="4" id="KW-0812">Transmembrane</keyword>
<reference evidence="7 8" key="1">
    <citation type="submission" date="2019-07" db="EMBL/GenBank/DDBJ databases">
        <title>Tomitella cavernea sp. nov., an actinomycete isolated from soil.</title>
        <authorList>
            <person name="Cheng J."/>
        </authorList>
    </citation>
    <scope>NUCLEOTIDE SEQUENCE [LARGE SCALE GENOMIC DNA]</scope>
    <source>
        <strain evidence="7 8">HY188</strain>
    </source>
</reference>
<dbReference type="KEGG" id="toy:FO059_05785"/>
<dbReference type="GO" id="GO:0000160">
    <property type="term" value="P:phosphorelay signal transduction system"/>
    <property type="evidence" value="ECO:0007669"/>
    <property type="project" value="UniProtKB-KW"/>
</dbReference>
<evidence type="ECO:0000313" key="7">
    <source>
        <dbReference type="EMBL" id="QDQ96930.1"/>
    </source>
</evidence>
<dbReference type="InterPro" id="IPR050482">
    <property type="entry name" value="Sensor_HK_TwoCompSys"/>
</dbReference>
<gene>
    <name evidence="7" type="ORF">FO059_05785</name>
</gene>
<dbReference type="PANTHER" id="PTHR24421">
    <property type="entry name" value="NITRATE/NITRITE SENSOR PROTEIN NARX-RELATED"/>
    <property type="match status" value="1"/>
</dbReference>
<keyword evidence="4" id="KW-1133">Transmembrane helix</keyword>
<dbReference type="OrthoDB" id="5181554at2"/>
<evidence type="ECO:0000259" key="6">
    <source>
        <dbReference type="Pfam" id="PF19354"/>
    </source>
</evidence>
<feature type="transmembrane region" description="Helical" evidence="4">
    <location>
        <begin position="47"/>
        <end position="65"/>
    </location>
</feature>
<dbReference type="GO" id="GO:0016301">
    <property type="term" value="F:kinase activity"/>
    <property type="evidence" value="ECO:0007669"/>
    <property type="project" value="UniProtKB-KW"/>
</dbReference>
<dbReference type="AlphaFoldDB" id="A0A516X1M6"/>
<keyword evidence="7" id="KW-0547">Nucleotide-binding</keyword>
<evidence type="ECO:0000256" key="2">
    <source>
        <dbReference type="ARBA" id="ARBA00022777"/>
    </source>
</evidence>
<keyword evidence="7" id="KW-0067">ATP-binding</keyword>
<evidence type="ECO:0000259" key="5">
    <source>
        <dbReference type="Pfam" id="PF02518"/>
    </source>
</evidence>
<keyword evidence="2" id="KW-0418">Kinase</keyword>
<organism evidence="7 8">
    <name type="scientific">Tomitella fengzijianii</name>
    <dbReference type="NCBI Taxonomy" id="2597660"/>
    <lineage>
        <taxon>Bacteria</taxon>
        <taxon>Bacillati</taxon>
        <taxon>Actinomycetota</taxon>
        <taxon>Actinomycetes</taxon>
        <taxon>Mycobacteriales</taxon>
        <taxon>Tomitella</taxon>
    </lineage>
</organism>
<evidence type="ECO:0000313" key="8">
    <source>
        <dbReference type="Proteomes" id="UP000317344"/>
    </source>
</evidence>
<feature type="transmembrane region" description="Helical" evidence="4">
    <location>
        <begin position="71"/>
        <end position="92"/>
    </location>
</feature>
<dbReference type="CDD" id="cd00075">
    <property type="entry name" value="HATPase"/>
    <property type="match status" value="1"/>
</dbReference>
<keyword evidence="1" id="KW-0808">Transferase</keyword>
<feature type="domain" description="DUF5931" evidence="6">
    <location>
        <begin position="40"/>
        <end position="202"/>
    </location>
</feature>
<evidence type="ECO:0000256" key="3">
    <source>
        <dbReference type="ARBA" id="ARBA00023012"/>
    </source>
</evidence>
<name>A0A516X1M6_9ACTN</name>
<accession>A0A516X1M6</accession>
<dbReference type="Pfam" id="PF19354">
    <property type="entry name" value="DUF5931"/>
    <property type="match status" value="1"/>
</dbReference>
<keyword evidence="3" id="KW-0902">Two-component regulatory system</keyword>
<dbReference type="NCBIfam" id="NF047322">
    <property type="entry name" value="HK_morpho_MacS"/>
    <property type="match status" value="1"/>
</dbReference>
<dbReference type="Proteomes" id="UP000317344">
    <property type="component" value="Chromosome"/>
</dbReference>
<feature type="transmembrane region" description="Helical" evidence="4">
    <location>
        <begin position="179"/>
        <end position="196"/>
    </location>
</feature>
<reference evidence="7 8" key="2">
    <citation type="submission" date="2019-07" db="EMBL/GenBank/DDBJ databases">
        <authorList>
            <person name="Huang Y."/>
        </authorList>
    </citation>
    <scope>NUCLEOTIDE SEQUENCE [LARGE SCALE GENOMIC DNA]</scope>
    <source>
        <strain evidence="7 8">HY188</strain>
    </source>
</reference>
<dbReference type="SUPFAM" id="SSF55874">
    <property type="entry name" value="ATPase domain of HSP90 chaperone/DNA topoisomerase II/histidine kinase"/>
    <property type="match status" value="1"/>
</dbReference>
<dbReference type="RefSeq" id="WP_143907104.1">
    <property type="nucleotide sequence ID" value="NZ_CP041765.1"/>
</dbReference>
<feature type="domain" description="Histidine kinase/HSP90-like ATPase" evidence="5">
    <location>
        <begin position="313"/>
        <end position="406"/>
    </location>
</feature>
<dbReference type="PANTHER" id="PTHR24421:SF61">
    <property type="entry name" value="OXYGEN SENSOR HISTIDINE KINASE NREB"/>
    <property type="match status" value="1"/>
</dbReference>
<keyword evidence="8" id="KW-1185">Reference proteome</keyword>
<feature type="transmembrane region" description="Helical" evidence="4">
    <location>
        <begin position="99"/>
        <end position="120"/>
    </location>
</feature>
<sequence>MTRTVRTRAAGARAPDDHASATAVLNSLRRGLTDDDAAGPLWRAAQVFRAIGFLYALGFLVAVDGDLLHPGITWVLFAALTAANAASMAGYLHGFARRGWWVSGELAVSAAMMLSTSLVADKDWIAHNQTWPTTLWMASAVLSAALVGGARAGFAGAVVIGAANYFVKGEIVLNMGRNATMILLAAAAVAVGMAATRARVTHERLTAAVGLAARSAERDRLAREVHDGVLQALALIARRGREIGGPTEELATLAAGQERSLRRLIAEEPPAPRPQDARSGRDLGPELRARASDRIHVSTPADPVVLPAAVADEVLAAVANVLDNVARHAGAGAHTYILLEDLGDEVVVSVRDDGAGIPPGRLQEAAAEGRMGVSRSIIGRVERLGGRARLESAPGSGTEWELTVPAVVVETDTARKADSR</sequence>
<dbReference type="InterPro" id="IPR045975">
    <property type="entry name" value="DUF5931"/>
</dbReference>
<keyword evidence="4" id="KW-0472">Membrane</keyword>
<evidence type="ECO:0000256" key="4">
    <source>
        <dbReference type="SAM" id="Phobius"/>
    </source>
</evidence>
<feature type="transmembrane region" description="Helical" evidence="4">
    <location>
        <begin position="140"/>
        <end position="167"/>
    </location>
</feature>
<dbReference type="EMBL" id="CP041765">
    <property type="protein sequence ID" value="QDQ96930.1"/>
    <property type="molecule type" value="Genomic_DNA"/>
</dbReference>
<dbReference type="GO" id="GO:0005524">
    <property type="term" value="F:ATP binding"/>
    <property type="evidence" value="ECO:0007669"/>
    <property type="project" value="UniProtKB-KW"/>
</dbReference>
<dbReference type="InterPro" id="IPR003594">
    <property type="entry name" value="HATPase_dom"/>
</dbReference>
<protein>
    <submittedName>
        <fullName evidence="7">ATP-binding protein</fullName>
    </submittedName>
</protein>
<evidence type="ECO:0000256" key="1">
    <source>
        <dbReference type="ARBA" id="ARBA00022679"/>
    </source>
</evidence>
<dbReference type="Gene3D" id="3.30.565.10">
    <property type="entry name" value="Histidine kinase-like ATPase, C-terminal domain"/>
    <property type="match status" value="1"/>
</dbReference>
<proteinExistence type="predicted"/>
<dbReference type="InterPro" id="IPR036890">
    <property type="entry name" value="HATPase_C_sf"/>
</dbReference>
<dbReference type="Pfam" id="PF02518">
    <property type="entry name" value="HATPase_c"/>
    <property type="match status" value="1"/>
</dbReference>